<comment type="subcellular location">
    <subcellularLocation>
        <location evidence="1">Cell membrane</location>
        <topology evidence="1">Single-pass type II membrane protein</topology>
    </subcellularLocation>
</comment>
<feature type="transmembrane region" description="Helical" evidence="8">
    <location>
        <begin position="12"/>
        <end position="32"/>
    </location>
</feature>
<dbReference type="Proteomes" id="UP000245911">
    <property type="component" value="Unassembled WGS sequence"/>
</dbReference>
<dbReference type="PANTHER" id="PTHR47529">
    <property type="entry name" value="PEPTIDYL-PROLYL CIS-TRANS ISOMERASE D"/>
    <property type="match status" value="1"/>
</dbReference>
<evidence type="ECO:0000313" key="10">
    <source>
        <dbReference type="EMBL" id="PVH27615.1"/>
    </source>
</evidence>
<sequence>MAKKKSAQDILMWGLMALLIAGLGGFGIDGFLSQRVTAIGTVGGRDIDAQAYSRALQTEMRAFGEQIGQTVSFEQARAFGIDAAVRRQMVTQAALENEADRIGISVGDENVQRTLTSIRAFQGPTGSFDMETYRFQLENIGQTPAQFEADVRRDAARGILQAATAAGIETPDNLRSALVGFYGTRHSFDLFTLTEANLDAPVAAPDEAAIQVYYEENIEEFTAPETRAITYAWLTPEMLRETVEVDDTTLRALYDERIETYVQPERRLVERLIYPDEAAAQVAMDRITEGSASFDDLVSERNLTLEDADLGDVSEAQLGAAGAPVFALDDPGSVTGPHATNLGPALFRMNAILNAQEVTFDEAREELHAELAGDRARRAIADQQEGFDDLLAGGATLEDLANETPMVLGSIDWSVESAEGIAAYTEFGEAAQVITEDDFPELLRLSDGGVFALRLDSITAPAPRPLDEVRAAATAGARAVAVERALLALAQDLSVELAQQGAQDFAEAQELTPETFEAITRLDTLPQVPQAMLEDLFAADSDGPVVHVSDERALLALAGEPQAADLEDEQTQRLVAAIDEQIGSALAQDVYEYFARALESEAGISLNQAAIDAVHVNFN</sequence>
<evidence type="ECO:0000256" key="7">
    <source>
        <dbReference type="ARBA" id="ARBA00038408"/>
    </source>
</evidence>
<evidence type="ECO:0000256" key="3">
    <source>
        <dbReference type="ARBA" id="ARBA00022692"/>
    </source>
</evidence>
<dbReference type="SUPFAM" id="SSF54534">
    <property type="entry name" value="FKBP-like"/>
    <property type="match status" value="1"/>
</dbReference>
<feature type="domain" description="PpiC" evidence="9">
    <location>
        <begin position="245"/>
        <end position="365"/>
    </location>
</feature>
<dbReference type="GO" id="GO:0003755">
    <property type="term" value="F:peptidyl-prolyl cis-trans isomerase activity"/>
    <property type="evidence" value="ECO:0007669"/>
    <property type="project" value="InterPro"/>
</dbReference>
<evidence type="ECO:0000256" key="4">
    <source>
        <dbReference type="ARBA" id="ARBA00022989"/>
    </source>
</evidence>
<evidence type="ECO:0000313" key="11">
    <source>
        <dbReference type="Proteomes" id="UP000245911"/>
    </source>
</evidence>
<dbReference type="RefSeq" id="WP_116559714.1">
    <property type="nucleotide sequence ID" value="NZ_QDKM01000011.1"/>
</dbReference>
<proteinExistence type="inferred from homology"/>
<organism evidence="10 11">
    <name type="scientific">Pararhodobacter oceanensis</name>
    <dbReference type="NCBI Taxonomy" id="2172121"/>
    <lineage>
        <taxon>Bacteria</taxon>
        <taxon>Pseudomonadati</taxon>
        <taxon>Pseudomonadota</taxon>
        <taxon>Alphaproteobacteria</taxon>
        <taxon>Rhodobacterales</taxon>
        <taxon>Paracoccaceae</taxon>
        <taxon>Pararhodobacter</taxon>
    </lineage>
</organism>
<dbReference type="AlphaFoldDB" id="A0A2T8HQD1"/>
<evidence type="ECO:0000256" key="5">
    <source>
        <dbReference type="ARBA" id="ARBA00023136"/>
    </source>
</evidence>
<evidence type="ECO:0000256" key="1">
    <source>
        <dbReference type="ARBA" id="ARBA00004401"/>
    </source>
</evidence>
<dbReference type="InterPro" id="IPR000297">
    <property type="entry name" value="PPIase_PpiC"/>
</dbReference>
<dbReference type="PANTHER" id="PTHR47529:SF1">
    <property type="entry name" value="PERIPLASMIC CHAPERONE PPID"/>
    <property type="match status" value="1"/>
</dbReference>
<keyword evidence="5 8" id="KW-0472">Membrane</keyword>
<dbReference type="Pfam" id="PF13145">
    <property type="entry name" value="Rotamase_2"/>
    <property type="match status" value="1"/>
</dbReference>
<comment type="caution">
    <text evidence="10">The sequence shown here is derived from an EMBL/GenBank/DDBJ whole genome shotgun (WGS) entry which is preliminary data.</text>
</comment>
<keyword evidence="11" id="KW-1185">Reference proteome</keyword>
<keyword evidence="6" id="KW-0143">Chaperone</keyword>
<dbReference type="Gene3D" id="1.10.4030.10">
    <property type="entry name" value="Porin chaperone SurA, peptide-binding domain"/>
    <property type="match status" value="1"/>
</dbReference>
<keyword evidence="10" id="KW-0413">Isomerase</keyword>
<comment type="similarity">
    <text evidence="7">Belongs to the PpiD chaperone family.</text>
</comment>
<evidence type="ECO:0000256" key="6">
    <source>
        <dbReference type="ARBA" id="ARBA00023186"/>
    </source>
</evidence>
<keyword evidence="3 8" id="KW-0812">Transmembrane</keyword>
<dbReference type="InterPro" id="IPR052029">
    <property type="entry name" value="PpiD_chaperone"/>
</dbReference>
<dbReference type="SUPFAM" id="SSF109998">
    <property type="entry name" value="Triger factor/SurA peptide-binding domain-like"/>
    <property type="match status" value="1"/>
</dbReference>
<keyword evidence="4 8" id="KW-1133">Transmembrane helix</keyword>
<name>A0A2T8HQD1_9RHOB</name>
<reference evidence="10 11" key="1">
    <citation type="submission" date="2018-04" db="EMBL/GenBank/DDBJ databases">
        <title>Pararhodobacter oceanense sp. nov., isolated from marine intertidal sediment.</title>
        <authorList>
            <person name="Wang X.-L."/>
            <person name="Du Z.-J."/>
        </authorList>
    </citation>
    <scope>NUCLEOTIDE SEQUENCE [LARGE SCALE GENOMIC DNA]</scope>
    <source>
        <strain evidence="10 11">AM505</strain>
    </source>
</reference>
<keyword evidence="2" id="KW-1003">Cell membrane</keyword>
<dbReference type="GO" id="GO:0005886">
    <property type="term" value="C:plasma membrane"/>
    <property type="evidence" value="ECO:0007669"/>
    <property type="project" value="UniProtKB-SubCell"/>
</dbReference>
<dbReference type="InterPro" id="IPR027304">
    <property type="entry name" value="Trigger_fact/SurA_dom_sf"/>
</dbReference>
<evidence type="ECO:0000256" key="2">
    <source>
        <dbReference type="ARBA" id="ARBA00022475"/>
    </source>
</evidence>
<accession>A0A2T8HQD1</accession>
<dbReference type="OrthoDB" id="9768393at2"/>
<gene>
    <name evidence="10" type="ORF">DDE20_16940</name>
</gene>
<evidence type="ECO:0000259" key="9">
    <source>
        <dbReference type="Pfam" id="PF13145"/>
    </source>
</evidence>
<dbReference type="Pfam" id="PF13624">
    <property type="entry name" value="SurA_N_3"/>
    <property type="match status" value="1"/>
</dbReference>
<protein>
    <submittedName>
        <fullName evidence="10">Peptidylprolyl isomerase</fullName>
    </submittedName>
</protein>
<evidence type="ECO:0000256" key="8">
    <source>
        <dbReference type="SAM" id="Phobius"/>
    </source>
</evidence>
<dbReference type="EMBL" id="QDKM01000011">
    <property type="protein sequence ID" value="PVH27615.1"/>
    <property type="molecule type" value="Genomic_DNA"/>
</dbReference>